<keyword evidence="9" id="KW-0902">Two-component regulatory system</keyword>
<dbReference type="PANTHER" id="PTHR45436:SF5">
    <property type="entry name" value="SENSOR HISTIDINE KINASE TRCS"/>
    <property type="match status" value="1"/>
</dbReference>
<feature type="domain" description="HAMP" evidence="14">
    <location>
        <begin position="244"/>
        <end position="296"/>
    </location>
</feature>
<dbReference type="SUPFAM" id="SSF47384">
    <property type="entry name" value="Homodimeric domain of signal transducing histidine kinase"/>
    <property type="match status" value="1"/>
</dbReference>
<dbReference type="SUPFAM" id="SSF55874">
    <property type="entry name" value="ATPase domain of HSP90 chaperone/DNA topoisomerase II/histidine kinase"/>
    <property type="match status" value="1"/>
</dbReference>
<dbReference type="AlphaFoldDB" id="A0A9X5I2H2"/>
<keyword evidence="7" id="KW-0418">Kinase</keyword>
<dbReference type="InterPro" id="IPR005467">
    <property type="entry name" value="His_kinase_dom"/>
</dbReference>
<evidence type="ECO:0000256" key="12">
    <source>
        <dbReference type="SAM" id="Phobius"/>
    </source>
</evidence>
<evidence type="ECO:0000313" key="15">
    <source>
        <dbReference type="EMBL" id="NHC33165.1"/>
    </source>
</evidence>
<dbReference type="SMART" id="SM00304">
    <property type="entry name" value="HAMP"/>
    <property type="match status" value="1"/>
</dbReference>
<keyword evidence="6 12" id="KW-0812">Transmembrane</keyword>
<dbReference type="PRINTS" id="PR00344">
    <property type="entry name" value="BCTRLSENSOR"/>
</dbReference>
<comment type="subcellular location">
    <subcellularLocation>
        <location evidence="2">Membrane</location>
    </subcellularLocation>
</comment>
<dbReference type="SUPFAM" id="SSF158472">
    <property type="entry name" value="HAMP domain-like"/>
    <property type="match status" value="1"/>
</dbReference>
<keyword evidence="4" id="KW-0597">Phosphoprotein</keyword>
<dbReference type="CDD" id="cd00082">
    <property type="entry name" value="HisKA"/>
    <property type="match status" value="1"/>
</dbReference>
<evidence type="ECO:0000256" key="1">
    <source>
        <dbReference type="ARBA" id="ARBA00000085"/>
    </source>
</evidence>
<evidence type="ECO:0000256" key="8">
    <source>
        <dbReference type="ARBA" id="ARBA00022989"/>
    </source>
</evidence>
<dbReference type="InterPro" id="IPR004358">
    <property type="entry name" value="Sig_transdc_His_kin-like_C"/>
</dbReference>
<dbReference type="RefSeq" id="WP_039714815.1">
    <property type="nucleotide sequence ID" value="NZ_JTJC03000001.1"/>
</dbReference>
<dbReference type="PROSITE" id="PS50109">
    <property type="entry name" value="HIS_KIN"/>
    <property type="match status" value="1"/>
</dbReference>
<comment type="catalytic activity">
    <reaction evidence="1">
        <text>ATP + protein L-histidine = ADP + protein N-phospho-L-histidine.</text>
        <dbReference type="EC" id="2.7.13.3"/>
    </reaction>
</comment>
<dbReference type="EC" id="2.7.13.3" evidence="3"/>
<evidence type="ECO:0000256" key="4">
    <source>
        <dbReference type="ARBA" id="ARBA00022553"/>
    </source>
</evidence>
<dbReference type="EMBL" id="JTJC03000001">
    <property type="protein sequence ID" value="NHC33165.1"/>
    <property type="molecule type" value="Genomic_DNA"/>
</dbReference>
<comment type="function">
    <text evidence="11">Photoreceptor which exists in two forms that are reversibly interconvertible by light: the R form that absorbs maximally in the red region of the spectrum and the FR form that absorbs maximally in the far-red region.</text>
</comment>
<dbReference type="SMART" id="SM00388">
    <property type="entry name" value="HisKA"/>
    <property type="match status" value="1"/>
</dbReference>
<keyword evidence="16" id="KW-1185">Reference proteome</keyword>
<evidence type="ECO:0000256" key="5">
    <source>
        <dbReference type="ARBA" id="ARBA00022679"/>
    </source>
</evidence>
<organism evidence="15 16">
    <name type="scientific">Scytonema millei VB511283</name>
    <dbReference type="NCBI Taxonomy" id="1245923"/>
    <lineage>
        <taxon>Bacteria</taxon>
        <taxon>Bacillati</taxon>
        <taxon>Cyanobacteriota</taxon>
        <taxon>Cyanophyceae</taxon>
        <taxon>Nostocales</taxon>
        <taxon>Scytonemataceae</taxon>
        <taxon>Scytonema</taxon>
    </lineage>
</organism>
<evidence type="ECO:0000256" key="3">
    <source>
        <dbReference type="ARBA" id="ARBA00012438"/>
    </source>
</evidence>
<feature type="transmembrane region" description="Helical" evidence="12">
    <location>
        <begin position="33"/>
        <end position="55"/>
    </location>
</feature>
<evidence type="ECO:0000256" key="7">
    <source>
        <dbReference type="ARBA" id="ARBA00022777"/>
    </source>
</evidence>
<dbReference type="InterPro" id="IPR050428">
    <property type="entry name" value="TCS_sensor_his_kinase"/>
</dbReference>
<dbReference type="Gene3D" id="3.30.565.10">
    <property type="entry name" value="Histidine kinase-like ATPase, C-terminal domain"/>
    <property type="match status" value="1"/>
</dbReference>
<name>A0A9X5I2H2_9CYAN</name>
<gene>
    <name evidence="15" type="ORF">QH73_0000545</name>
</gene>
<keyword evidence="5" id="KW-0808">Transferase</keyword>
<evidence type="ECO:0000259" key="13">
    <source>
        <dbReference type="PROSITE" id="PS50109"/>
    </source>
</evidence>
<protein>
    <recommendedName>
        <fullName evidence="3">histidine kinase</fullName>
        <ecNumber evidence="3">2.7.13.3</ecNumber>
    </recommendedName>
</protein>
<evidence type="ECO:0000256" key="6">
    <source>
        <dbReference type="ARBA" id="ARBA00022692"/>
    </source>
</evidence>
<feature type="transmembrane region" description="Helical" evidence="12">
    <location>
        <begin position="220"/>
        <end position="242"/>
    </location>
</feature>
<keyword evidence="10 12" id="KW-0472">Membrane</keyword>
<feature type="domain" description="Histidine kinase" evidence="13">
    <location>
        <begin position="304"/>
        <end position="512"/>
    </location>
</feature>
<dbReference type="PROSITE" id="PS50885">
    <property type="entry name" value="HAMP"/>
    <property type="match status" value="1"/>
</dbReference>
<dbReference type="InterPro" id="IPR003661">
    <property type="entry name" value="HisK_dim/P_dom"/>
</dbReference>
<dbReference type="FunFam" id="1.10.287.130:FF:000001">
    <property type="entry name" value="Two-component sensor histidine kinase"/>
    <property type="match status" value="1"/>
</dbReference>
<dbReference type="Gene3D" id="6.10.340.10">
    <property type="match status" value="1"/>
</dbReference>
<evidence type="ECO:0000256" key="9">
    <source>
        <dbReference type="ARBA" id="ARBA00023012"/>
    </source>
</evidence>
<accession>A0A9X5I2H2</accession>
<dbReference type="Pfam" id="PF00672">
    <property type="entry name" value="HAMP"/>
    <property type="match status" value="1"/>
</dbReference>
<comment type="caution">
    <text evidence="15">The sequence shown here is derived from an EMBL/GenBank/DDBJ whole genome shotgun (WGS) entry which is preliminary data.</text>
</comment>
<evidence type="ECO:0000313" key="16">
    <source>
        <dbReference type="Proteomes" id="UP000031532"/>
    </source>
</evidence>
<dbReference type="CDD" id="cd06225">
    <property type="entry name" value="HAMP"/>
    <property type="match status" value="1"/>
</dbReference>
<dbReference type="FunFam" id="3.30.565.10:FF:000006">
    <property type="entry name" value="Sensor histidine kinase WalK"/>
    <property type="match status" value="1"/>
</dbReference>
<keyword evidence="8 12" id="KW-1133">Transmembrane helix</keyword>
<dbReference type="SMART" id="SM00387">
    <property type="entry name" value="HATPase_c"/>
    <property type="match status" value="1"/>
</dbReference>
<evidence type="ECO:0000259" key="14">
    <source>
        <dbReference type="PROSITE" id="PS50885"/>
    </source>
</evidence>
<dbReference type="GO" id="GO:0005886">
    <property type="term" value="C:plasma membrane"/>
    <property type="evidence" value="ECO:0007669"/>
    <property type="project" value="TreeGrafter"/>
</dbReference>
<dbReference type="Pfam" id="PF02518">
    <property type="entry name" value="HATPase_c"/>
    <property type="match status" value="1"/>
</dbReference>
<dbReference type="InterPro" id="IPR036097">
    <property type="entry name" value="HisK_dim/P_sf"/>
</dbReference>
<dbReference type="InterPro" id="IPR036890">
    <property type="entry name" value="HATPase_C_sf"/>
</dbReference>
<dbReference type="Proteomes" id="UP000031532">
    <property type="component" value="Unassembled WGS sequence"/>
</dbReference>
<reference evidence="15 16" key="1">
    <citation type="journal article" date="2015" name="Genome Announc.">
        <title>Draft Genome Sequence of the Terrestrial Cyanobacterium Scytonema millei VB511283, Isolated from Eastern India.</title>
        <authorList>
            <person name="Sen D."/>
            <person name="Chandrababunaidu M.M."/>
            <person name="Singh D."/>
            <person name="Sanghi N."/>
            <person name="Ghorai A."/>
            <person name="Mishra G.P."/>
            <person name="Madduluri M."/>
            <person name="Adhikary S.P."/>
            <person name="Tripathy S."/>
        </authorList>
    </citation>
    <scope>NUCLEOTIDE SEQUENCE [LARGE SCALE GENOMIC DNA]</scope>
    <source>
        <strain evidence="15 16">VB511283</strain>
    </source>
</reference>
<dbReference type="InterPro" id="IPR003660">
    <property type="entry name" value="HAMP_dom"/>
</dbReference>
<evidence type="ECO:0000256" key="10">
    <source>
        <dbReference type="ARBA" id="ARBA00023136"/>
    </source>
</evidence>
<dbReference type="CDD" id="cd00075">
    <property type="entry name" value="HATPase"/>
    <property type="match status" value="1"/>
</dbReference>
<sequence length="524" mass="58816">MQGKQSESRASPQVKSIFSPARGFFWAARTRILLWYLLTIGFIFVVSIPAFRQVLYERVNQRVNRELTEKMEIFTQLIDAETEASDREDEEVTAAVNLLKQADIRLTKPPATEDELEEFFDAFLGRQLSEDDTFLIAIVDGKFRKSSPRARPKVLAADSELIQYWGKLTQPEQGEKEFPTEPNIDSVLYTAKPVWIDGEIVGVFVVAHTTAGERAEVVEAVLAIVQVSAVVLILALLIAWVASRGVLAPLRLILQTTRKISESDLNQRIFVEGKGELAELATTFNEMMDRLQAAFTSQQEFINDAGHELRTPIAIVRGHLELMGDNPEEIRETLALVLDELDRMSRFVNDMILLAKAERPDFLRWETVELQSFTEELFAKAQALAQRNWQFDTTAQGQTIADRQRLTQAVMNLIQNAIQHTKENDTIGVGSAISKSRISFWVRDTGEGIALVDQKRIFERFARAANSRRRSEGAGLGLSIVQAIVEAHGGRVLLKSDIGAGARFTIVIPLMRSPQKKSHAERVG</sequence>
<evidence type="ECO:0000256" key="2">
    <source>
        <dbReference type="ARBA" id="ARBA00004370"/>
    </source>
</evidence>
<dbReference type="InterPro" id="IPR003594">
    <property type="entry name" value="HATPase_dom"/>
</dbReference>
<evidence type="ECO:0000256" key="11">
    <source>
        <dbReference type="ARBA" id="ARBA00055745"/>
    </source>
</evidence>
<dbReference type="Gene3D" id="1.10.287.130">
    <property type="match status" value="1"/>
</dbReference>
<dbReference type="PANTHER" id="PTHR45436">
    <property type="entry name" value="SENSOR HISTIDINE KINASE YKOH"/>
    <property type="match status" value="1"/>
</dbReference>
<dbReference type="OrthoDB" id="9763461at2"/>
<proteinExistence type="predicted"/>
<dbReference type="Pfam" id="PF00512">
    <property type="entry name" value="HisKA"/>
    <property type="match status" value="1"/>
</dbReference>
<dbReference type="GO" id="GO:0000155">
    <property type="term" value="F:phosphorelay sensor kinase activity"/>
    <property type="evidence" value="ECO:0007669"/>
    <property type="project" value="InterPro"/>
</dbReference>